<sequence>MLTNDNPPQVCPQGVSTRFPGEFPDPQVPSFEDRNICFGMLTSMSAQSITGVKQAPVTNIHLILDNEWQLVSSNHPEFRAVLDQRGRELLELFHREGISIDILGLMAERDCVNDDSIQLWITIYGPPEMAKGVGTALQQAELYLQDPTFSLADVEYFNPQRFTNTEGIRTVDFRTVHPSRNEVVSNEEETLVVMDLLHDVTSTTMRHETSGSRYLQTELQRSKA</sequence>
<evidence type="ECO:0000313" key="2">
    <source>
        <dbReference type="EMBL" id="KAK1463569.1"/>
    </source>
</evidence>
<organism evidence="2 3">
    <name type="scientific">Colletotrichum cuscutae</name>
    <dbReference type="NCBI Taxonomy" id="1209917"/>
    <lineage>
        <taxon>Eukaryota</taxon>
        <taxon>Fungi</taxon>
        <taxon>Dikarya</taxon>
        <taxon>Ascomycota</taxon>
        <taxon>Pezizomycotina</taxon>
        <taxon>Sordariomycetes</taxon>
        <taxon>Hypocreomycetidae</taxon>
        <taxon>Glomerellales</taxon>
        <taxon>Glomerellaceae</taxon>
        <taxon>Colletotrichum</taxon>
        <taxon>Colletotrichum acutatum species complex</taxon>
    </lineage>
</organism>
<keyword evidence="3" id="KW-1185">Reference proteome</keyword>
<dbReference type="AlphaFoldDB" id="A0AAI9UUD7"/>
<dbReference type="Proteomes" id="UP001239213">
    <property type="component" value="Unassembled WGS sequence"/>
</dbReference>
<comment type="caution">
    <text evidence="2">The sequence shown here is derived from an EMBL/GenBank/DDBJ whole genome shotgun (WGS) entry which is preliminary data.</text>
</comment>
<gene>
    <name evidence="2" type="ORF">CCUS01_08256</name>
</gene>
<proteinExistence type="predicted"/>
<dbReference type="EMBL" id="MPDP01000267">
    <property type="protein sequence ID" value="KAK1463569.1"/>
    <property type="molecule type" value="Genomic_DNA"/>
</dbReference>
<reference evidence="2" key="1">
    <citation type="submission" date="2016-11" db="EMBL/GenBank/DDBJ databases">
        <title>The genome sequence of Colletotrichum cuscutae.</title>
        <authorList>
            <person name="Baroncelli R."/>
        </authorList>
    </citation>
    <scope>NUCLEOTIDE SEQUENCE</scope>
    <source>
        <strain evidence="2">IMI 304802</strain>
    </source>
</reference>
<evidence type="ECO:0000313" key="3">
    <source>
        <dbReference type="Proteomes" id="UP001239213"/>
    </source>
</evidence>
<name>A0AAI9UUD7_9PEZI</name>
<accession>A0AAI9UUD7</accession>
<evidence type="ECO:0000256" key="1">
    <source>
        <dbReference type="SAM" id="MobiDB-lite"/>
    </source>
</evidence>
<feature type="region of interest" description="Disordered" evidence="1">
    <location>
        <begin position="1"/>
        <end position="24"/>
    </location>
</feature>
<protein>
    <submittedName>
        <fullName evidence="2">Uncharacterized protein</fullName>
    </submittedName>
</protein>